<sequence length="78" mass="9581">MVSDKERLEEALRWLKEVKRLKEDKERLYSNSFLQGYKQYIIPHKYHDMEGVSEDEVDKIIQRYERDLEDLETGNFQQ</sequence>
<name>Q18GH3_HALWD</name>
<organism evidence="1 2">
    <name type="scientific">Haloquadratum walsbyi (strain DSM 16790 / HBSQ001)</name>
    <dbReference type="NCBI Taxonomy" id="362976"/>
    <lineage>
        <taxon>Archaea</taxon>
        <taxon>Methanobacteriati</taxon>
        <taxon>Methanobacteriota</taxon>
        <taxon>Stenosarchaea group</taxon>
        <taxon>Halobacteria</taxon>
        <taxon>Halobacteriales</taxon>
        <taxon>Haloferacaceae</taxon>
        <taxon>Haloquadratum</taxon>
    </lineage>
</organism>
<dbReference type="RefSeq" id="WP_011572038.1">
    <property type="nucleotide sequence ID" value="NC_008212.1"/>
</dbReference>
<evidence type="ECO:0000313" key="2">
    <source>
        <dbReference type="Proteomes" id="UP000001975"/>
    </source>
</evidence>
<dbReference type="Proteomes" id="UP000001975">
    <property type="component" value="Chromosome"/>
</dbReference>
<proteinExistence type="predicted"/>
<dbReference type="KEGG" id="hwa:HQ_2818A"/>
<accession>Q18GH3</accession>
<reference evidence="1 2" key="1">
    <citation type="journal article" date="2006" name="BMC Genomics">
        <title>The genome of the square archaeon Haloquadratum walsbyi: life at the limits of water activity.</title>
        <authorList>
            <person name="Bolhuis H.H."/>
            <person name="Palm P.P."/>
            <person name="Wende A.W."/>
            <person name="Falb M.M."/>
            <person name="Rampp M.M."/>
            <person name="Rodriguez-Valera F.F."/>
            <person name="Pfeiffer F.F."/>
            <person name="Oesterhelt D.D."/>
        </authorList>
    </citation>
    <scope>NUCLEOTIDE SEQUENCE [LARGE SCALE GENOMIC DNA]</scope>
    <source>
        <strain evidence="2">DSM 16790 / HBSQ001</strain>
    </source>
</reference>
<dbReference type="GeneID" id="4193147"/>
<dbReference type="eggNOG" id="arCOG12177">
    <property type="taxonomic scope" value="Archaea"/>
</dbReference>
<evidence type="ECO:0000313" key="1">
    <source>
        <dbReference type="EMBL" id="CAJ52925.1"/>
    </source>
</evidence>
<keyword evidence="2" id="KW-1185">Reference proteome</keyword>
<protein>
    <submittedName>
        <fullName evidence="1">Uncharacterized protein</fullName>
    </submittedName>
</protein>
<dbReference type="EMBL" id="AM180088">
    <property type="protein sequence ID" value="CAJ52925.1"/>
    <property type="molecule type" value="Genomic_DNA"/>
</dbReference>
<gene>
    <name evidence="1" type="ordered locus">HQ_2818A</name>
</gene>
<dbReference type="HOGENOM" id="CLU_2613520_0_0_2"/>
<dbReference type="AlphaFoldDB" id="Q18GH3"/>